<feature type="compositionally biased region" description="Acidic residues" evidence="2">
    <location>
        <begin position="145"/>
        <end position="170"/>
    </location>
</feature>
<feature type="coiled-coil region" evidence="1">
    <location>
        <begin position="18"/>
        <end position="64"/>
    </location>
</feature>
<dbReference type="AlphaFoldDB" id="A0A3N4IUQ1"/>
<gene>
    <name evidence="3" type="ORF">BJ508DRAFT_588</name>
</gene>
<feature type="region of interest" description="Disordered" evidence="2">
    <location>
        <begin position="143"/>
        <end position="172"/>
    </location>
</feature>
<evidence type="ECO:0000256" key="2">
    <source>
        <dbReference type="SAM" id="MobiDB-lite"/>
    </source>
</evidence>
<evidence type="ECO:0000313" key="3">
    <source>
        <dbReference type="EMBL" id="RPA87940.1"/>
    </source>
</evidence>
<sequence>MADGEPRCTVPEMVGYIAEQVRETMKKLRETMKPVEDKHVKKKLMGVNQELKDLEQTLGRLKSALTWSEHIGVPAVRTNEGMQKLREAVSGCWDTCKDVAVLVSTASSDDEDSLEELLEWSDNMCIRGYRVTLAGITKVVMETADASDSEPDQDHEEAPSECDDGGEDTTNEPSATLMEALAVSVRQLCLNCVSIPKPTLEVPLTPIQEDDDEFESPSAVSPLSYTPPLGLNIQGLFDPLNTPPGLPGEDYYFNGDLVSPLSPVSSLFNSPTSTIFRTSSKSSHETVSADEGPSTPEWDEGKIPLSSEVPIKFPNPDSENKQLDDFHCPLSLWTDKAYFFFPTVDHYTTPYERPPTPPNESKTFEGRLVNSQYVLTRSTTSQIRSAKRRYKVEFFSNGTSQSSIYSRNSSSMYGRSSVANTVLQSSDQWTFRLHNHTAAYARQSVSFLPAPRSSLPSFSTPSEAITLSPLGRKELDFHGYAFARFTYHERVYICTVGFVDHAKLFTKITEYRHSIGAAKESTNSSASNNINPDDPDADRKYIKTVVSFSYVDVKEGKNYRNKVWVKKCMRENLETLLLLIQAHFGYVALKYVAENEGKEPVPIVGRRRVEGNDSTQSVGDGSSAREKETVAIEMPMLVLSEEDEEGPVVLSPTLNQGPGGFVSSTTYC</sequence>
<keyword evidence="1" id="KW-0175">Coiled coil</keyword>
<dbReference type="Proteomes" id="UP000275078">
    <property type="component" value="Unassembled WGS sequence"/>
</dbReference>
<dbReference type="EMBL" id="ML119645">
    <property type="protein sequence ID" value="RPA87940.1"/>
    <property type="molecule type" value="Genomic_DNA"/>
</dbReference>
<feature type="region of interest" description="Disordered" evidence="2">
    <location>
        <begin position="279"/>
        <end position="301"/>
    </location>
</feature>
<accession>A0A3N4IUQ1</accession>
<name>A0A3N4IUQ1_ASCIM</name>
<proteinExistence type="predicted"/>
<reference evidence="3 4" key="1">
    <citation type="journal article" date="2018" name="Nat. Ecol. Evol.">
        <title>Pezizomycetes genomes reveal the molecular basis of ectomycorrhizal truffle lifestyle.</title>
        <authorList>
            <person name="Murat C."/>
            <person name="Payen T."/>
            <person name="Noel B."/>
            <person name="Kuo A."/>
            <person name="Morin E."/>
            <person name="Chen J."/>
            <person name="Kohler A."/>
            <person name="Krizsan K."/>
            <person name="Balestrini R."/>
            <person name="Da Silva C."/>
            <person name="Montanini B."/>
            <person name="Hainaut M."/>
            <person name="Levati E."/>
            <person name="Barry K.W."/>
            <person name="Belfiori B."/>
            <person name="Cichocki N."/>
            <person name="Clum A."/>
            <person name="Dockter R.B."/>
            <person name="Fauchery L."/>
            <person name="Guy J."/>
            <person name="Iotti M."/>
            <person name="Le Tacon F."/>
            <person name="Lindquist E.A."/>
            <person name="Lipzen A."/>
            <person name="Malagnac F."/>
            <person name="Mello A."/>
            <person name="Molinier V."/>
            <person name="Miyauchi S."/>
            <person name="Poulain J."/>
            <person name="Riccioni C."/>
            <person name="Rubini A."/>
            <person name="Sitrit Y."/>
            <person name="Splivallo R."/>
            <person name="Traeger S."/>
            <person name="Wang M."/>
            <person name="Zifcakova L."/>
            <person name="Wipf D."/>
            <person name="Zambonelli A."/>
            <person name="Paolocci F."/>
            <person name="Nowrousian M."/>
            <person name="Ottonello S."/>
            <person name="Baldrian P."/>
            <person name="Spatafora J.W."/>
            <person name="Henrissat B."/>
            <person name="Nagy L.G."/>
            <person name="Aury J.M."/>
            <person name="Wincker P."/>
            <person name="Grigoriev I.V."/>
            <person name="Bonfante P."/>
            <person name="Martin F.M."/>
        </authorList>
    </citation>
    <scope>NUCLEOTIDE SEQUENCE [LARGE SCALE GENOMIC DNA]</scope>
    <source>
        <strain evidence="3 4">RN42</strain>
    </source>
</reference>
<keyword evidence="4" id="KW-1185">Reference proteome</keyword>
<organism evidence="3 4">
    <name type="scientific">Ascobolus immersus RN42</name>
    <dbReference type="NCBI Taxonomy" id="1160509"/>
    <lineage>
        <taxon>Eukaryota</taxon>
        <taxon>Fungi</taxon>
        <taxon>Dikarya</taxon>
        <taxon>Ascomycota</taxon>
        <taxon>Pezizomycotina</taxon>
        <taxon>Pezizomycetes</taxon>
        <taxon>Pezizales</taxon>
        <taxon>Ascobolaceae</taxon>
        <taxon>Ascobolus</taxon>
    </lineage>
</organism>
<evidence type="ECO:0000313" key="4">
    <source>
        <dbReference type="Proteomes" id="UP000275078"/>
    </source>
</evidence>
<protein>
    <submittedName>
        <fullName evidence="3">Uncharacterized protein</fullName>
    </submittedName>
</protein>
<evidence type="ECO:0000256" key="1">
    <source>
        <dbReference type="SAM" id="Coils"/>
    </source>
</evidence>